<dbReference type="RefSeq" id="WP_377374917.1">
    <property type="nucleotide sequence ID" value="NZ_JBHSSW010000003.1"/>
</dbReference>
<keyword evidence="11" id="KW-0472">Membrane</keyword>
<dbReference type="InterPro" id="IPR005467">
    <property type="entry name" value="His_kinase_dom"/>
</dbReference>
<organism evidence="14 15">
    <name type="scientific">Ponticaulis profundi</name>
    <dbReference type="NCBI Taxonomy" id="2665222"/>
    <lineage>
        <taxon>Bacteria</taxon>
        <taxon>Pseudomonadati</taxon>
        <taxon>Pseudomonadota</taxon>
        <taxon>Alphaproteobacteria</taxon>
        <taxon>Hyphomonadales</taxon>
        <taxon>Hyphomonadaceae</taxon>
        <taxon>Ponticaulis</taxon>
    </lineage>
</organism>
<comment type="subcellular location">
    <subcellularLocation>
        <location evidence="2">Cell membrane</location>
        <topology evidence="2">Multi-pass membrane protein</topology>
    </subcellularLocation>
</comment>
<evidence type="ECO:0000256" key="2">
    <source>
        <dbReference type="ARBA" id="ARBA00004651"/>
    </source>
</evidence>
<dbReference type="PROSITE" id="PS50885">
    <property type="entry name" value="HAMP"/>
    <property type="match status" value="1"/>
</dbReference>
<keyword evidence="11" id="KW-0812">Transmembrane</keyword>
<dbReference type="InterPro" id="IPR003594">
    <property type="entry name" value="HATPase_dom"/>
</dbReference>
<keyword evidence="5" id="KW-0597">Phosphoprotein</keyword>
<evidence type="ECO:0000256" key="8">
    <source>
        <dbReference type="ARBA" id="ARBA00022777"/>
    </source>
</evidence>
<evidence type="ECO:0000256" key="4">
    <source>
        <dbReference type="ARBA" id="ARBA00022475"/>
    </source>
</evidence>
<dbReference type="InterPro" id="IPR050980">
    <property type="entry name" value="2C_sensor_his_kinase"/>
</dbReference>
<evidence type="ECO:0000256" key="6">
    <source>
        <dbReference type="ARBA" id="ARBA00022679"/>
    </source>
</evidence>
<evidence type="ECO:0000259" key="12">
    <source>
        <dbReference type="PROSITE" id="PS50109"/>
    </source>
</evidence>
<dbReference type="SMART" id="SM00387">
    <property type="entry name" value="HATPase_c"/>
    <property type="match status" value="1"/>
</dbReference>
<dbReference type="Gene3D" id="3.30.565.10">
    <property type="entry name" value="Histidine kinase-like ATPase, C-terminal domain"/>
    <property type="match status" value="1"/>
</dbReference>
<feature type="transmembrane region" description="Helical" evidence="11">
    <location>
        <begin position="180"/>
        <end position="204"/>
    </location>
</feature>
<evidence type="ECO:0000256" key="1">
    <source>
        <dbReference type="ARBA" id="ARBA00000085"/>
    </source>
</evidence>
<sequence length="487" mass="54334">MQSETDQVLEGETPDRKPRHSKLGLSSRLFFLTILFILLAEALIFLPSLANFRLAWLNERVEMAQTSVITLEAMMEPQVSDELSRNLLEQSNIVAVVSGSQSGRELILSPAMEISGDVEMVDLRRSPMLPDIFGTLQTVFDPDIRFFRVLEDPRFDGDFVEVIVEAAPLRAAMFDYAKRIIGLSLFISTFVGFLIYLSLLLIVVRPIRRITKSIERFRNDPRDWKSRILPTPRRDEIGRAQNALSDMEGAVKSAMRERERLAGLGEAMAKINHDLRNSLTAAQIVSDGLTLSTDPRVQRTAPRLERAIERAITLAENTLQYGRAEPPQPKLERHALRQIIEEAAYEALAEHADLMWINDIEDGVELEIDLDHLHRIIVNLIRNAAQAIAADKARKTTGRITIRSRAEMSRTHIEVIDDGPGIPAKIQESLFRPFSASGSRNGSGLGLAIARELATGMGGELKLVRTNAEGTVFELILGGDDEDAPSE</sequence>
<dbReference type="Pfam" id="PF00672">
    <property type="entry name" value="HAMP"/>
    <property type="match status" value="1"/>
</dbReference>
<evidence type="ECO:0000259" key="13">
    <source>
        <dbReference type="PROSITE" id="PS50885"/>
    </source>
</evidence>
<keyword evidence="15" id="KW-1185">Reference proteome</keyword>
<gene>
    <name evidence="14" type="ORF">ACFQDM_02325</name>
</gene>
<dbReference type="SUPFAM" id="SSF47384">
    <property type="entry name" value="Homodimeric domain of signal transducing histidine kinase"/>
    <property type="match status" value="1"/>
</dbReference>
<dbReference type="InterPro" id="IPR003661">
    <property type="entry name" value="HisK_dim/P_dom"/>
</dbReference>
<dbReference type="EC" id="2.7.13.3" evidence="3"/>
<dbReference type="Gene3D" id="1.10.8.500">
    <property type="entry name" value="HAMP domain in histidine kinase"/>
    <property type="match status" value="1"/>
</dbReference>
<evidence type="ECO:0000256" key="11">
    <source>
        <dbReference type="SAM" id="Phobius"/>
    </source>
</evidence>
<proteinExistence type="predicted"/>
<keyword evidence="11" id="KW-1133">Transmembrane helix</keyword>
<evidence type="ECO:0000256" key="5">
    <source>
        <dbReference type="ARBA" id="ARBA00022553"/>
    </source>
</evidence>
<dbReference type="InterPro" id="IPR004358">
    <property type="entry name" value="Sig_transdc_His_kin-like_C"/>
</dbReference>
<reference evidence="15" key="1">
    <citation type="journal article" date="2019" name="Int. J. Syst. Evol. Microbiol.">
        <title>The Global Catalogue of Microorganisms (GCM) 10K type strain sequencing project: providing services to taxonomists for standard genome sequencing and annotation.</title>
        <authorList>
            <consortium name="The Broad Institute Genomics Platform"/>
            <consortium name="The Broad Institute Genome Sequencing Center for Infectious Disease"/>
            <person name="Wu L."/>
            <person name="Ma J."/>
        </authorList>
    </citation>
    <scope>NUCLEOTIDE SEQUENCE [LARGE SCALE GENOMIC DNA]</scope>
    <source>
        <strain evidence="15">CGMCC-1.15741</strain>
    </source>
</reference>
<dbReference type="Proteomes" id="UP001596303">
    <property type="component" value="Unassembled WGS sequence"/>
</dbReference>
<dbReference type="PANTHER" id="PTHR44936:SF10">
    <property type="entry name" value="SENSOR PROTEIN RSTB"/>
    <property type="match status" value="1"/>
</dbReference>
<dbReference type="PROSITE" id="PS50109">
    <property type="entry name" value="HIS_KIN"/>
    <property type="match status" value="1"/>
</dbReference>
<dbReference type="CDD" id="cd00082">
    <property type="entry name" value="HisKA"/>
    <property type="match status" value="1"/>
</dbReference>
<dbReference type="Pfam" id="PF02518">
    <property type="entry name" value="HATPase_c"/>
    <property type="match status" value="1"/>
</dbReference>
<dbReference type="GO" id="GO:0016301">
    <property type="term" value="F:kinase activity"/>
    <property type="evidence" value="ECO:0007669"/>
    <property type="project" value="UniProtKB-KW"/>
</dbReference>
<evidence type="ECO:0000256" key="9">
    <source>
        <dbReference type="ARBA" id="ARBA00022840"/>
    </source>
</evidence>
<feature type="domain" description="Histidine kinase" evidence="12">
    <location>
        <begin position="270"/>
        <end position="481"/>
    </location>
</feature>
<protein>
    <recommendedName>
        <fullName evidence="3">histidine kinase</fullName>
        <ecNumber evidence="3">2.7.13.3</ecNumber>
    </recommendedName>
</protein>
<evidence type="ECO:0000256" key="3">
    <source>
        <dbReference type="ARBA" id="ARBA00012438"/>
    </source>
</evidence>
<comment type="catalytic activity">
    <reaction evidence="1">
        <text>ATP + protein L-histidine = ADP + protein N-phospho-L-histidine.</text>
        <dbReference type="EC" id="2.7.13.3"/>
    </reaction>
</comment>
<feature type="transmembrane region" description="Helical" evidence="11">
    <location>
        <begin position="29"/>
        <end position="50"/>
    </location>
</feature>
<keyword evidence="6" id="KW-0808">Transferase</keyword>
<feature type="domain" description="HAMP" evidence="13">
    <location>
        <begin position="201"/>
        <end position="256"/>
    </location>
</feature>
<dbReference type="Gene3D" id="1.10.287.130">
    <property type="match status" value="1"/>
</dbReference>
<comment type="caution">
    <text evidence="14">The sequence shown here is derived from an EMBL/GenBank/DDBJ whole genome shotgun (WGS) entry which is preliminary data.</text>
</comment>
<feature type="region of interest" description="Disordered" evidence="10">
    <location>
        <begin position="1"/>
        <end position="21"/>
    </location>
</feature>
<evidence type="ECO:0000313" key="14">
    <source>
        <dbReference type="EMBL" id="MFC6196894.1"/>
    </source>
</evidence>
<name>A0ABW1S6M4_9PROT</name>
<dbReference type="InterPro" id="IPR036097">
    <property type="entry name" value="HisK_dim/P_sf"/>
</dbReference>
<dbReference type="PANTHER" id="PTHR44936">
    <property type="entry name" value="SENSOR PROTEIN CREC"/>
    <property type="match status" value="1"/>
</dbReference>
<keyword evidence="9" id="KW-0067">ATP-binding</keyword>
<dbReference type="CDD" id="cd00075">
    <property type="entry name" value="HATPase"/>
    <property type="match status" value="1"/>
</dbReference>
<dbReference type="InterPro" id="IPR036890">
    <property type="entry name" value="HATPase_C_sf"/>
</dbReference>
<keyword evidence="8 14" id="KW-0418">Kinase</keyword>
<dbReference type="InterPro" id="IPR003660">
    <property type="entry name" value="HAMP_dom"/>
</dbReference>
<dbReference type="EMBL" id="JBHSSW010000003">
    <property type="protein sequence ID" value="MFC6196894.1"/>
    <property type="molecule type" value="Genomic_DNA"/>
</dbReference>
<evidence type="ECO:0000313" key="15">
    <source>
        <dbReference type="Proteomes" id="UP001596303"/>
    </source>
</evidence>
<evidence type="ECO:0000256" key="10">
    <source>
        <dbReference type="SAM" id="MobiDB-lite"/>
    </source>
</evidence>
<keyword evidence="7" id="KW-0547">Nucleotide-binding</keyword>
<accession>A0ABW1S6M4</accession>
<dbReference type="SUPFAM" id="SSF55874">
    <property type="entry name" value="ATPase domain of HSP90 chaperone/DNA topoisomerase II/histidine kinase"/>
    <property type="match status" value="1"/>
</dbReference>
<dbReference type="PRINTS" id="PR00344">
    <property type="entry name" value="BCTRLSENSOR"/>
</dbReference>
<keyword evidence="4" id="KW-1003">Cell membrane</keyword>
<evidence type="ECO:0000256" key="7">
    <source>
        <dbReference type="ARBA" id="ARBA00022741"/>
    </source>
</evidence>